<keyword evidence="5 9" id="KW-0808">Transferase</keyword>
<comment type="subunit">
    <text evidence="9">Monomer.</text>
</comment>
<evidence type="ECO:0000256" key="1">
    <source>
        <dbReference type="ARBA" id="ARBA00000642"/>
    </source>
</evidence>
<dbReference type="PRINTS" id="PR00477">
    <property type="entry name" value="PHGLYCKINASE"/>
</dbReference>
<keyword evidence="9" id="KW-0324">Glycolysis</keyword>
<evidence type="ECO:0000256" key="4">
    <source>
        <dbReference type="ARBA" id="ARBA00016471"/>
    </source>
</evidence>
<evidence type="ECO:0000256" key="7">
    <source>
        <dbReference type="ARBA" id="ARBA00022777"/>
    </source>
</evidence>
<feature type="binding site" evidence="10">
    <location>
        <position position="37"/>
    </location>
    <ligand>
        <name>(2R)-3-phosphoglycerate</name>
        <dbReference type="ChEBI" id="CHEBI:58272"/>
    </ligand>
</feature>
<gene>
    <name evidence="9" type="primary">pgk</name>
    <name evidence="13" type="ORF">ACFR9U_10910</name>
</gene>
<protein>
    <recommendedName>
        <fullName evidence="4 9">Phosphoglycerate kinase</fullName>
        <ecNumber evidence="3 9">2.7.2.3</ecNumber>
    </recommendedName>
</protein>
<feature type="binding site" evidence="9 10">
    <location>
        <begin position="60"/>
        <end position="63"/>
    </location>
    <ligand>
        <name>substrate</name>
    </ligand>
</feature>
<dbReference type="EC" id="2.7.2.3" evidence="3 9"/>
<dbReference type="Gene3D" id="3.40.50.1260">
    <property type="entry name" value="Phosphoglycerate kinase, N-terminal domain"/>
    <property type="match status" value="2"/>
</dbReference>
<dbReference type="PANTHER" id="PTHR11406">
    <property type="entry name" value="PHOSPHOGLYCERATE KINASE"/>
    <property type="match status" value="1"/>
</dbReference>
<feature type="binding site" evidence="9">
    <location>
        <position position="117"/>
    </location>
    <ligand>
        <name>substrate</name>
    </ligand>
</feature>
<evidence type="ECO:0000256" key="2">
    <source>
        <dbReference type="ARBA" id="ARBA00008982"/>
    </source>
</evidence>
<comment type="catalytic activity">
    <reaction evidence="1 9 12">
        <text>(2R)-3-phosphoglycerate + ATP = (2R)-3-phospho-glyceroyl phosphate + ADP</text>
        <dbReference type="Rhea" id="RHEA:14801"/>
        <dbReference type="ChEBI" id="CHEBI:30616"/>
        <dbReference type="ChEBI" id="CHEBI:57604"/>
        <dbReference type="ChEBI" id="CHEBI:58272"/>
        <dbReference type="ChEBI" id="CHEBI:456216"/>
        <dbReference type="EC" id="2.7.2.3"/>
    </reaction>
</comment>
<feature type="binding site" evidence="10">
    <location>
        <position position="157"/>
    </location>
    <ligand>
        <name>(2R)-3-phosphoglycerate</name>
        <dbReference type="ChEBI" id="CHEBI:58272"/>
    </ligand>
</feature>
<keyword evidence="7 9" id="KW-0418">Kinase</keyword>
<dbReference type="PIRSF" id="PIRSF000724">
    <property type="entry name" value="Pgk"/>
    <property type="match status" value="1"/>
</dbReference>
<dbReference type="Proteomes" id="UP001597119">
    <property type="component" value="Unassembled WGS sequence"/>
</dbReference>
<organism evidence="13 14">
    <name type="scientific">Halorientalis brevis</name>
    <dbReference type="NCBI Taxonomy" id="1126241"/>
    <lineage>
        <taxon>Archaea</taxon>
        <taxon>Methanobacteriati</taxon>
        <taxon>Methanobacteriota</taxon>
        <taxon>Stenosarchaea group</taxon>
        <taxon>Halobacteria</taxon>
        <taxon>Halobacteriales</taxon>
        <taxon>Haloarculaceae</taxon>
        <taxon>Halorientalis</taxon>
    </lineage>
</organism>
<feature type="binding site" evidence="9 11">
    <location>
        <begin position="354"/>
        <end position="357"/>
    </location>
    <ligand>
        <name>ATP</name>
        <dbReference type="ChEBI" id="CHEBI:30616"/>
    </ligand>
</feature>
<dbReference type="InterPro" id="IPR001576">
    <property type="entry name" value="Phosphoglycerate_kinase"/>
</dbReference>
<dbReference type="SUPFAM" id="SSF53748">
    <property type="entry name" value="Phosphoglycerate kinase"/>
    <property type="match status" value="1"/>
</dbReference>
<feature type="binding site" evidence="9 11">
    <location>
        <position position="329"/>
    </location>
    <ligand>
        <name>ATP</name>
        <dbReference type="ChEBI" id="CHEBI:30616"/>
    </ligand>
</feature>
<dbReference type="Pfam" id="PF00162">
    <property type="entry name" value="PGK"/>
    <property type="match status" value="1"/>
</dbReference>
<evidence type="ECO:0000313" key="14">
    <source>
        <dbReference type="Proteomes" id="UP001597119"/>
    </source>
</evidence>
<feature type="binding site" evidence="9">
    <location>
        <position position="37"/>
    </location>
    <ligand>
        <name>substrate</name>
    </ligand>
</feature>
<keyword evidence="8 9" id="KW-0067">ATP-binding</keyword>
<comment type="caution">
    <text evidence="9">Lacks conserved residue(s) required for the propagation of feature annotation.</text>
</comment>
<evidence type="ECO:0000256" key="9">
    <source>
        <dbReference type="HAMAP-Rule" id="MF_00145"/>
    </source>
</evidence>
<evidence type="ECO:0000256" key="5">
    <source>
        <dbReference type="ARBA" id="ARBA00022679"/>
    </source>
</evidence>
<feature type="binding site" evidence="9">
    <location>
        <position position="157"/>
    </location>
    <ligand>
        <name>substrate</name>
    </ligand>
</feature>
<proteinExistence type="inferred from homology"/>
<dbReference type="GO" id="GO:0005737">
    <property type="term" value="C:cytoplasm"/>
    <property type="evidence" value="ECO:0007669"/>
    <property type="project" value="UniProtKB-SubCell"/>
</dbReference>
<sequence>MGIPTLDDLAVDGTTVGIRVDINSPLSDSGTLADDARLRAHVDTLNELLDRGGRVAILAHQGRPGGDEFARLEDHAARLSDLLDHPVEYCDATFSADARAAINLLEDGQAVLLENTRFYSEEYMEFPAEKAAETFLVERLAPELDAYVNDAFAAAHRSQPSIVGFPCRVDSYAGRVMERELDVLSNIEETPTPRVYALGGAKIADALDVAESVLDRGLADTILTSGMTGNAFLAASGVDVGEPSESAILDRDATAIDQAAELLDEYGEKIHVPDDVAVSRDGDREEVDVADLPVDAPALDVGEATIAAYADVFETAGTAILNGPPGVFEEDAFALGTREIFGAAASAEYSIVGGGDTAASLRQLGIDGFDHVSTGGGAALRLLTGGTLPAVEVLRQDSEA</sequence>
<dbReference type="GO" id="GO:0005524">
    <property type="term" value="F:ATP binding"/>
    <property type="evidence" value="ECO:0007669"/>
    <property type="project" value="UniProtKB-KW"/>
</dbReference>
<dbReference type="InterPro" id="IPR015824">
    <property type="entry name" value="Phosphoglycerate_kinase_N"/>
</dbReference>
<evidence type="ECO:0000313" key="13">
    <source>
        <dbReference type="EMBL" id="MFD1587496.1"/>
    </source>
</evidence>
<dbReference type="PANTHER" id="PTHR11406:SF23">
    <property type="entry name" value="PHOSPHOGLYCERATE KINASE 1, CHLOROPLASTIC-RELATED"/>
    <property type="match status" value="1"/>
</dbReference>
<dbReference type="EMBL" id="JBHUDJ010000003">
    <property type="protein sequence ID" value="MFD1587496.1"/>
    <property type="molecule type" value="Genomic_DNA"/>
</dbReference>
<keyword evidence="6 9" id="KW-0547">Nucleotide-binding</keyword>
<dbReference type="FunFam" id="3.40.50.1260:FF:000006">
    <property type="entry name" value="Phosphoglycerate kinase"/>
    <property type="match status" value="1"/>
</dbReference>
<evidence type="ECO:0000256" key="11">
    <source>
        <dbReference type="PIRSR" id="PIRSR000724-2"/>
    </source>
</evidence>
<comment type="caution">
    <text evidence="13">The sequence shown here is derived from an EMBL/GenBank/DDBJ whole genome shotgun (WGS) entry which is preliminary data.</text>
</comment>
<keyword evidence="14" id="KW-1185">Reference proteome</keyword>
<dbReference type="InterPro" id="IPR036043">
    <property type="entry name" value="Phosphoglycerate_kinase_sf"/>
</dbReference>
<comment type="subcellular location">
    <subcellularLocation>
        <location evidence="9">Cytoplasm</location>
    </subcellularLocation>
</comment>
<comment type="pathway">
    <text evidence="9">Carbohydrate degradation; glycolysis; pyruvate from D-glyceraldehyde 3-phosphate: step 2/5.</text>
</comment>
<dbReference type="RefSeq" id="WP_247373314.1">
    <property type="nucleotide sequence ID" value="NZ_JALLGV010000001.1"/>
</dbReference>
<evidence type="ECO:0000256" key="6">
    <source>
        <dbReference type="ARBA" id="ARBA00022741"/>
    </source>
</evidence>
<dbReference type="HAMAP" id="MF_00145">
    <property type="entry name" value="Phosphoglyc_kinase"/>
    <property type="match status" value="1"/>
</dbReference>
<evidence type="ECO:0000256" key="3">
    <source>
        <dbReference type="ARBA" id="ARBA00013061"/>
    </source>
</evidence>
<evidence type="ECO:0000256" key="8">
    <source>
        <dbReference type="ARBA" id="ARBA00022840"/>
    </source>
</evidence>
<feature type="binding site" evidence="10">
    <location>
        <position position="117"/>
    </location>
    <ligand>
        <name>(2R)-3-phosphoglycerate</name>
        <dbReference type="ChEBI" id="CHEBI:58272"/>
    </ligand>
</feature>
<keyword evidence="9" id="KW-0963">Cytoplasm</keyword>
<comment type="similarity">
    <text evidence="2 9 12">Belongs to the phosphoglycerate kinase family.</text>
</comment>
<name>A0ABD6CBU6_9EURY</name>
<evidence type="ECO:0000256" key="10">
    <source>
        <dbReference type="PIRSR" id="PIRSR000724-1"/>
    </source>
</evidence>
<reference evidence="13 14" key="1">
    <citation type="journal article" date="2019" name="Int. J. Syst. Evol. Microbiol.">
        <title>The Global Catalogue of Microorganisms (GCM) 10K type strain sequencing project: providing services to taxonomists for standard genome sequencing and annotation.</title>
        <authorList>
            <consortium name="The Broad Institute Genomics Platform"/>
            <consortium name="The Broad Institute Genome Sequencing Center for Infectious Disease"/>
            <person name="Wu L."/>
            <person name="Ma J."/>
        </authorList>
    </citation>
    <scope>NUCLEOTIDE SEQUENCE [LARGE SCALE GENOMIC DNA]</scope>
    <source>
        <strain evidence="13 14">CGMCC 1.12125</strain>
    </source>
</reference>
<accession>A0ABD6CBU6</accession>
<dbReference type="GO" id="GO:0004618">
    <property type="term" value="F:phosphoglycerate kinase activity"/>
    <property type="evidence" value="ECO:0007669"/>
    <property type="project" value="UniProtKB-UniRule"/>
</dbReference>
<dbReference type="GO" id="GO:0006096">
    <property type="term" value="P:glycolytic process"/>
    <property type="evidence" value="ECO:0007669"/>
    <property type="project" value="UniProtKB-UniRule"/>
</dbReference>
<feature type="binding site" evidence="9 10">
    <location>
        <begin position="21"/>
        <end position="23"/>
    </location>
    <ligand>
        <name>substrate</name>
    </ligand>
</feature>
<dbReference type="AlphaFoldDB" id="A0ABD6CBU6"/>
<evidence type="ECO:0000256" key="12">
    <source>
        <dbReference type="RuleBase" id="RU000532"/>
    </source>
</evidence>